<dbReference type="GO" id="GO:0071897">
    <property type="term" value="P:DNA biosynthetic process"/>
    <property type="evidence" value="ECO:0007669"/>
    <property type="project" value="UniProtKB-ARBA"/>
</dbReference>
<dbReference type="InterPro" id="IPR043128">
    <property type="entry name" value="Rev_trsase/Diguanyl_cyclase"/>
</dbReference>
<evidence type="ECO:0000313" key="2">
    <source>
        <dbReference type="Proteomes" id="UP000499080"/>
    </source>
</evidence>
<evidence type="ECO:0008006" key="3">
    <source>
        <dbReference type="Google" id="ProtNLM"/>
    </source>
</evidence>
<proteinExistence type="predicted"/>
<dbReference type="Gene3D" id="3.30.70.270">
    <property type="match status" value="1"/>
</dbReference>
<dbReference type="Proteomes" id="UP000499080">
    <property type="component" value="Unassembled WGS sequence"/>
</dbReference>
<dbReference type="Pfam" id="PF05380">
    <property type="entry name" value="Peptidase_A17"/>
    <property type="match status" value="1"/>
</dbReference>
<dbReference type="EMBL" id="BGPR01002994">
    <property type="protein sequence ID" value="GBM82211.1"/>
    <property type="molecule type" value="Genomic_DNA"/>
</dbReference>
<evidence type="ECO:0000313" key="1">
    <source>
        <dbReference type="EMBL" id="GBM82211.1"/>
    </source>
</evidence>
<reference evidence="1 2" key="1">
    <citation type="journal article" date="2019" name="Sci. Rep.">
        <title>Orb-weaving spider Araneus ventricosus genome elucidates the spidroin gene catalogue.</title>
        <authorList>
            <person name="Kono N."/>
            <person name="Nakamura H."/>
            <person name="Ohtoshi R."/>
            <person name="Moran D.A.P."/>
            <person name="Shinohara A."/>
            <person name="Yoshida Y."/>
            <person name="Fujiwara M."/>
            <person name="Mori M."/>
            <person name="Tomita M."/>
            <person name="Arakawa K."/>
        </authorList>
    </citation>
    <scope>NUCLEOTIDE SEQUENCE [LARGE SCALE GENOMIC DNA]</scope>
</reference>
<dbReference type="InterPro" id="IPR043502">
    <property type="entry name" value="DNA/RNA_pol_sf"/>
</dbReference>
<dbReference type="InterPro" id="IPR008042">
    <property type="entry name" value="Retrotrans_Pao"/>
</dbReference>
<sequence>MKKLYNDFLEEYVNLDQMEKINNENLSTINYYMPHHGVFKPDRTSTKLRVVFNASSPTTTGKSLNDVLLSGEINEDVFNIMFRFRKHQIVLIADIRQMFRQILIEPSQRDLLRILWKTKEEEEPVAYRLKTVTYGTKCAPFLATRVLRQLAMDEVKNFPLSSEVVLSDVYMDDIVTGSQDLGTAIVKSRLTKKEDSTIKTLGMAWKSNEDQFIFKVSVKEQTVYTKRDVLSTLAKLFDPLGPLGPVICKAKIFLQRHWLEKVNWDDPLPEQFASDWYRFVCNLKEIEKIKIDRYILNSQPERIVLLGFSDASTHAYGGVAYLQCYAKDSTPLSKLLACKSRVAPLKTISIPRLELCACLLLAKLVKKILLSLKMNIEEVMSFSDSTIALAWINSHTHQLKTFVGNRVSKIQSLTEHHQWRLISSTENSAEITSRGADPIDLNNLNLWWTGPTIFIEETNNDFFPVRSKWTPSKRNYIQLNINSYIQKTQYFLRIATSSPKFFP</sequence>
<accession>A0A4Y2IWC2</accession>
<keyword evidence="2" id="KW-1185">Reference proteome</keyword>
<organism evidence="1 2">
    <name type="scientific">Araneus ventricosus</name>
    <name type="common">Orbweaver spider</name>
    <name type="synonym">Epeira ventricosa</name>
    <dbReference type="NCBI Taxonomy" id="182803"/>
    <lineage>
        <taxon>Eukaryota</taxon>
        <taxon>Metazoa</taxon>
        <taxon>Ecdysozoa</taxon>
        <taxon>Arthropoda</taxon>
        <taxon>Chelicerata</taxon>
        <taxon>Arachnida</taxon>
        <taxon>Araneae</taxon>
        <taxon>Araneomorphae</taxon>
        <taxon>Entelegynae</taxon>
        <taxon>Araneoidea</taxon>
        <taxon>Araneidae</taxon>
        <taxon>Araneus</taxon>
    </lineage>
</organism>
<comment type="caution">
    <text evidence="1">The sequence shown here is derived from an EMBL/GenBank/DDBJ whole genome shotgun (WGS) entry which is preliminary data.</text>
</comment>
<dbReference type="AlphaFoldDB" id="A0A4Y2IWC2"/>
<dbReference type="OrthoDB" id="8052806at2759"/>
<dbReference type="Gene3D" id="3.10.10.10">
    <property type="entry name" value="HIV Type 1 Reverse Transcriptase, subunit A, domain 1"/>
    <property type="match status" value="1"/>
</dbReference>
<dbReference type="SUPFAM" id="SSF56672">
    <property type="entry name" value="DNA/RNA polymerases"/>
    <property type="match status" value="1"/>
</dbReference>
<dbReference type="PANTHER" id="PTHR47331:SF5">
    <property type="entry name" value="RIBONUCLEASE H"/>
    <property type="match status" value="1"/>
</dbReference>
<gene>
    <name evidence="1" type="ORF">AVEN_179519_1</name>
</gene>
<protein>
    <recommendedName>
        <fullName evidence="3">Reverse transcriptase domain-containing protein</fullName>
    </recommendedName>
</protein>
<name>A0A4Y2IWC2_ARAVE</name>
<dbReference type="PANTHER" id="PTHR47331">
    <property type="entry name" value="PHD-TYPE DOMAIN-CONTAINING PROTEIN"/>
    <property type="match status" value="1"/>
</dbReference>